<dbReference type="PROSITE" id="PS50076">
    <property type="entry name" value="DNAJ_2"/>
    <property type="match status" value="1"/>
</dbReference>
<keyword evidence="4" id="KW-1185">Reference proteome</keyword>
<name>A0A7I8IDR0_SPIIN</name>
<dbReference type="CDD" id="cd06257">
    <property type="entry name" value="DnaJ"/>
    <property type="match status" value="1"/>
</dbReference>
<dbReference type="EMBL" id="LR743589">
    <property type="protein sequence ID" value="CAA2616053.1"/>
    <property type="molecule type" value="Genomic_DNA"/>
</dbReference>
<dbReference type="Pfam" id="PF00226">
    <property type="entry name" value="DnaJ"/>
    <property type="match status" value="1"/>
</dbReference>
<dbReference type="GO" id="GO:0005783">
    <property type="term" value="C:endoplasmic reticulum"/>
    <property type="evidence" value="ECO:0007669"/>
    <property type="project" value="UniProtKB-ARBA"/>
</dbReference>
<keyword evidence="1" id="KW-0472">Membrane</keyword>
<dbReference type="Gene3D" id="1.10.287.110">
    <property type="entry name" value="DnaJ domain"/>
    <property type="match status" value="1"/>
</dbReference>
<dbReference type="InterPro" id="IPR036869">
    <property type="entry name" value="J_dom_sf"/>
</dbReference>
<sequence length="445" mass="48479">MPALGFSANSVPRLAPSTAYAKPWRSGTEQRPRFFPNERRLSSSASFECRAAFSTSSSSVGDYDLYDLLGLESSSDQSQIKSAYRALQKQCHPDIAGPAGHDMAIILNEAYAVLSDPHSRFAYDKVDFRGFTGKPLYSTWFGPESEQRAVFVDEVRCVGCLKCALCARSTFAIETVYGRARVVGQWADPESKILEAIDICPVDCISIVARSDLAALEYLMSKQPRGAARMTGGDNIFSDVKKFQRRYSEMKDRASTEDFKESVLQREARAAAMRGIRSVSYWWYRRSSSSAGSPEARRKLVAFTGTRVGASNNKRLQEAAAKRRAGGTTQPAGRTLPAHRTGEEYWTPVIHSSPRRTTGGQPTGGLRLNPVMMRIPLLVAGIAAATVGVEGGERTSAGIQQHFAGAAALEIVNSSWLQILLAGITWYLLAAAAVGLIAVVQSKED</sequence>
<proteinExistence type="predicted"/>
<keyword evidence="1" id="KW-1133">Transmembrane helix</keyword>
<dbReference type="PANTHER" id="PTHR45295:SF1">
    <property type="entry name" value="CHAPERONE PROTEIN DNAJ C76, CHLOROPLASTIC"/>
    <property type="match status" value="1"/>
</dbReference>
<reference evidence="3 4" key="1">
    <citation type="submission" date="2019-12" db="EMBL/GenBank/DDBJ databases">
        <authorList>
            <person name="Scholz U."/>
            <person name="Mascher M."/>
            <person name="Fiebig A."/>
        </authorList>
    </citation>
    <scope>NUCLEOTIDE SEQUENCE</scope>
</reference>
<dbReference type="SUPFAM" id="SSF46565">
    <property type="entry name" value="Chaperone J-domain"/>
    <property type="match status" value="1"/>
</dbReference>
<keyword evidence="1" id="KW-0812">Transmembrane</keyword>
<feature type="transmembrane region" description="Helical" evidence="1">
    <location>
        <begin position="416"/>
        <end position="440"/>
    </location>
</feature>
<dbReference type="PANTHER" id="PTHR45295">
    <property type="entry name" value="CHAPERONE PROTEIN DNAJ C76, CHLOROPLASTIC"/>
    <property type="match status" value="1"/>
</dbReference>
<dbReference type="SMART" id="SM00271">
    <property type="entry name" value="DnaJ"/>
    <property type="match status" value="1"/>
</dbReference>
<dbReference type="AlphaFoldDB" id="A0A7I8IDR0"/>
<gene>
    <name evidence="3" type="ORF">SI7747_02002291</name>
</gene>
<dbReference type="Gene3D" id="3.30.70.20">
    <property type="match status" value="1"/>
</dbReference>
<evidence type="ECO:0000259" key="2">
    <source>
        <dbReference type="PROSITE" id="PS50076"/>
    </source>
</evidence>
<evidence type="ECO:0000313" key="3">
    <source>
        <dbReference type="EMBL" id="CAA2616053.1"/>
    </source>
</evidence>
<organism evidence="3">
    <name type="scientific">Spirodela intermedia</name>
    <name type="common">Intermediate duckweed</name>
    <dbReference type="NCBI Taxonomy" id="51605"/>
    <lineage>
        <taxon>Eukaryota</taxon>
        <taxon>Viridiplantae</taxon>
        <taxon>Streptophyta</taxon>
        <taxon>Embryophyta</taxon>
        <taxon>Tracheophyta</taxon>
        <taxon>Spermatophyta</taxon>
        <taxon>Magnoliopsida</taxon>
        <taxon>Liliopsida</taxon>
        <taxon>Araceae</taxon>
        <taxon>Lemnoideae</taxon>
        <taxon>Spirodela</taxon>
    </lineage>
</organism>
<dbReference type="Pfam" id="PF13370">
    <property type="entry name" value="Fer4_13"/>
    <property type="match status" value="1"/>
</dbReference>
<evidence type="ECO:0000256" key="1">
    <source>
        <dbReference type="SAM" id="Phobius"/>
    </source>
</evidence>
<accession>A0A7I8IDR0</accession>
<dbReference type="EMBL" id="CACRZD030000002">
    <property type="protein sequence ID" value="CAA6655751.1"/>
    <property type="molecule type" value="Genomic_DNA"/>
</dbReference>
<dbReference type="InterPro" id="IPR001623">
    <property type="entry name" value="DnaJ_domain"/>
</dbReference>
<feature type="domain" description="J" evidence="2">
    <location>
        <begin position="64"/>
        <end position="127"/>
    </location>
</feature>
<protein>
    <recommendedName>
        <fullName evidence="2">J domain-containing protein</fullName>
    </recommendedName>
</protein>
<dbReference type="Proteomes" id="UP001189122">
    <property type="component" value="Unassembled WGS sequence"/>
</dbReference>
<dbReference type="SUPFAM" id="SSF54862">
    <property type="entry name" value="4Fe-4S ferredoxins"/>
    <property type="match status" value="1"/>
</dbReference>
<evidence type="ECO:0000313" key="4">
    <source>
        <dbReference type="Proteomes" id="UP001189122"/>
    </source>
</evidence>